<organism evidence="2 3">
    <name type="scientific">Actinomadura luzonensis</name>
    <dbReference type="NCBI Taxonomy" id="2805427"/>
    <lineage>
        <taxon>Bacteria</taxon>
        <taxon>Bacillati</taxon>
        <taxon>Actinomycetota</taxon>
        <taxon>Actinomycetes</taxon>
        <taxon>Streptosporangiales</taxon>
        <taxon>Thermomonosporaceae</taxon>
        <taxon>Actinomadura</taxon>
    </lineage>
</organism>
<dbReference type="EMBL" id="JAKRKC020000001">
    <property type="protein sequence ID" value="MCK2215209.1"/>
    <property type="molecule type" value="Genomic_DNA"/>
</dbReference>
<proteinExistence type="predicted"/>
<feature type="transmembrane region" description="Helical" evidence="1">
    <location>
        <begin position="43"/>
        <end position="61"/>
    </location>
</feature>
<gene>
    <name evidence="2" type="ORF">MF672_015645</name>
</gene>
<evidence type="ECO:0000256" key="1">
    <source>
        <dbReference type="SAM" id="Phobius"/>
    </source>
</evidence>
<dbReference type="Proteomes" id="UP001317259">
    <property type="component" value="Unassembled WGS sequence"/>
</dbReference>
<reference evidence="2 3" key="1">
    <citation type="submission" date="2022-04" db="EMBL/GenBank/DDBJ databases">
        <title>Genome draft of Actinomadura sp. ATCC 31491.</title>
        <authorList>
            <person name="Shi X."/>
            <person name="Du Y."/>
        </authorList>
    </citation>
    <scope>NUCLEOTIDE SEQUENCE [LARGE SCALE GENOMIC DNA]</scope>
    <source>
        <strain evidence="2 3">ATCC 31491</strain>
    </source>
</reference>
<keyword evidence="1" id="KW-0472">Membrane</keyword>
<keyword evidence="1" id="KW-1133">Transmembrane helix</keyword>
<name>A0ABT0FS92_9ACTN</name>
<keyword evidence="3" id="KW-1185">Reference proteome</keyword>
<protein>
    <submittedName>
        <fullName evidence="2">Uncharacterized protein</fullName>
    </submittedName>
</protein>
<comment type="caution">
    <text evidence="2">The sequence shown here is derived from an EMBL/GenBank/DDBJ whole genome shotgun (WGS) entry which is preliminary data.</text>
</comment>
<dbReference type="RefSeq" id="WP_242378847.1">
    <property type="nucleotide sequence ID" value="NZ_JAKRKC020000001.1"/>
</dbReference>
<sequence>MLYYAFSVFLVPMAQDLDATNARSVRRSPGGGATPTAGALMPWQLYLVFAAIGIACSMVLYEAAREAPII</sequence>
<evidence type="ECO:0000313" key="3">
    <source>
        <dbReference type="Proteomes" id="UP001317259"/>
    </source>
</evidence>
<evidence type="ECO:0000313" key="2">
    <source>
        <dbReference type="EMBL" id="MCK2215209.1"/>
    </source>
</evidence>
<keyword evidence="1" id="KW-0812">Transmembrane</keyword>
<accession>A0ABT0FS92</accession>